<feature type="non-terminal residue" evidence="10">
    <location>
        <position position="1"/>
    </location>
</feature>
<evidence type="ECO:0000313" key="10">
    <source>
        <dbReference type="EMBL" id="NXV80935.1"/>
    </source>
</evidence>
<keyword evidence="3 7" id="KW-0378">Hydrolase</keyword>
<dbReference type="PANTHER" id="PTHR24271:SF81">
    <property type="entry name" value="GRANZYME B"/>
    <property type="match status" value="1"/>
</dbReference>
<sequence>EVVVYVLLTLLISFPGKIIGGWEAKPHSRPYMASLTIKNATRMYSCGGFLIRPDAVLSAAHCVTGKGVSVTLGAHNKKKYEPDKQKFQVRHWVVHPKYSSIGTGNDIVLLKLEPKAKLTESVSSIKLPNQEHVKPGTVCKVAGWGQISKTGDTSSVLMEVDLKVQPEKVCEKAFKDYLKLSMICTGDEKLRKASYYGDSGGPLVCNGKAHGIFSYFQAYSCFPEVFTRVSYFEPWIRAELKKF</sequence>
<reference evidence="10 11" key="1">
    <citation type="submission" date="2019-09" db="EMBL/GenBank/DDBJ databases">
        <title>Bird 10,000 Genomes (B10K) Project - Family phase.</title>
        <authorList>
            <person name="Zhang G."/>
        </authorList>
    </citation>
    <scope>NUCLEOTIDE SEQUENCE [LARGE SCALE GENOMIC DNA]</scope>
    <source>
        <strain evidence="10">OUT-0055</strain>
        <tissue evidence="10">Blood</tissue>
    </source>
</reference>
<evidence type="ECO:0000256" key="1">
    <source>
        <dbReference type="ARBA" id="ARBA00022670"/>
    </source>
</evidence>
<dbReference type="SUPFAM" id="SSF50494">
    <property type="entry name" value="Trypsin-like serine proteases"/>
    <property type="match status" value="1"/>
</dbReference>
<dbReference type="InterPro" id="IPR001314">
    <property type="entry name" value="Peptidase_S1A"/>
</dbReference>
<dbReference type="InterPro" id="IPR009003">
    <property type="entry name" value="Peptidase_S1_PA"/>
</dbReference>
<feature type="chain" id="PRO_5029559023" evidence="8">
    <location>
        <begin position="21"/>
        <end position="243"/>
    </location>
</feature>
<dbReference type="GO" id="GO:0005737">
    <property type="term" value="C:cytoplasm"/>
    <property type="evidence" value="ECO:0007669"/>
    <property type="project" value="TreeGrafter"/>
</dbReference>
<feature type="non-terminal residue" evidence="10">
    <location>
        <position position="243"/>
    </location>
</feature>
<dbReference type="GO" id="GO:0006508">
    <property type="term" value="P:proteolysis"/>
    <property type="evidence" value="ECO:0007669"/>
    <property type="project" value="UniProtKB-KW"/>
</dbReference>
<organism evidence="10 11">
    <name type="scientific">Atlantisia rogersi</name>
    <name type="common">Inaccessible Island rail</name>
    <dbReference type="NCBI Taxonomy" id="2478892"/>
    <lineage>
        <taxon>Eukaryota</taxon>
        <taxon>Metazoa</taxon>
        <taxon>Chordata</taxon>
        <taxon>Craniata</taxon>
        <taxon>Vertebrata</taxon>
        <taxon>Euteleostomi</taxon>
        <taxon>Archelosauria</taxon>
        <taxon>Archosauria</taxon>
        <taxon>Dinosauria</taxon>
        <taxon>Saurischia</taxon>
        <taxon>Theropoda</taxon>
        <taxon>Coelurosauria</taxon>
        <taxon>Aves</taxon>
        <taxon>Neognathae</taxon>
        <taxon>Neoaves</taxon>
        <taxon>Gruiformes</taxon>
        <taxon>Rallidae</taxon>
        <taxon>Atlantisia</taxon>
    </lineage>
</organism>
<evidence type="ECO:0000256" key="7">
    <source>
        <dbReference type="RuleBase" id="RU363034"/>
    </source>
</evidence>
<keyword evidence="1 7" id="KW-0645">Protease</keyword>
<comment type="caution">
    <text evidence="10">The sequence shown here is derived from an EMBL/GenBank/DDBJ whole genome shotgun (WGS) entry which is preliminary data.</text>
</comment>
<dbReference type="InterPro" id="IPR033116">
    <property type="entry name" value="TRYPSIN_SER"/>
</dbReference>
<dbReference type="InterPro" id="IPR043504">
    <property type="entry name" value="Peptidase_S1_PA_chymotrypsin"/>
</dbReference>
<dbReference type="Proteomes" id="UP000518911">
    <property type="component" value="Unassembled WGS sequence"/>
</dbReference>
<dbReference type="Pfam" id="PF00089">
    <property type="entry name" value="Trypsin"/>
    <property type="match status" value="1"/>
</dbReference>
<feature type="domain" description="Peptidase S1" evidence="9">
    <location>
        <begin position="18"/>
        <end position="241"/>
    </location>
</feature>
<dbReference type="PROSITE" id="PS00134">
    <property type="entry name" value="TRYPSIN_HIS"/>
    <property type="match status" value="1"/>
</dbReference>
<dbReference type="PROSITE" id="PS50240">
    <property type="entry name" value="TRYPSIN_DOM"/>
    <property type="match status" value="1"/>
</dbReference>
<dbReference type="PROSITE" id="PS00135">
    <property type="entry name" value="TRYPSIN_SER"/>
    <property type="match status" value="1"/>
</dbReference>
<evidence type="ECO:0000313" key="11">
    <source>
        <dbReference type="Proteomes" id="UP000518911"/>
    </source>
</evidence>
<evidence type="ECO:0000256" key="6">
    <source>
        <dbReference type="ARBA" id="ARBA00023157"/>
    </source>
</evidence>
<keyword evidence="4 7" id="KW-0720">Serine protease</keyword>
<dbReference type="FunFam" id="2.40.10.10:FF:000068">
    <property type="entry name" value="transmembrane protease serine 2"/>
    <property type="match status" value="1"/>
</dbReference>
<dbReference type="InterPro" id="IPR001254">
    <property type="entry name" value="Trypsin_dom"/>
</dbReference>
<evidence type="ECO:0000256" key="8">
    <source>
        <dbReference type="SAM" id="SignalP"/>
    </source>
</evidence>
<dbReference type="Gene3D" id="2.40.10.10">
    <property type="entry name" value="Trypsin-like serine proteases"/>
    <property type="match status" value="2"/>
</dbReference>
<keyword evidence="2 8" id="KW-0732">Signal</keyword>
<dbReference type="OrthoDB" id="5597713at2759"/>
<feature type="signal peptide" evidence="8">
    <location>
        <begin position="1"/>
        <end position="20"/>
    </location>
</feature>
<dbReference type="CDD" id="cd00190">
    <property type="entry name" value="Tryp_SPc"/>
    <property type="match status" value="1"/>
</dbReference>
<dbReference type="InterPro" id="IPR018114">
    <property type="entry name" value="TRYPSIN_HIS"/>
</dbReference>
<accession>A0A7L3WXM9</accession>
<keyword evidence="5" id="KW-0865">Zymogen</keyword>
<keyword evidence="11" id="KW-1185">Reference proteome</keyword>
<evidence type="ECO:0000256" key="2">
    <source>
        <dbReference type="ARBA" id="ARBA00022729"/>
    </source>
</evidence>
<dbReference type="AlphaFoldDB" id="A0A7L3WXM9"/>
<evidence type="ECO:0000259" key="9">
    <source>
        <dbReference type="PROSITE" id="PS50240"/>
    </source>
</evidence>
<evidence type="ECO:0000256" key="3">
    <source>
        <dbReference type="ARBA" id="ARBA00022801"/>
    </source>
</evidence>
<dbReference type="FunFam" id="2.40.10.10:FF:000014">
    <property type="entry name" value="Complement factor D"/>
    <property type="match status" value="1"/>
</dbReference>
<dbReference type="PANTHER" id="PTHR24271">
    <property type="entry name" value="KALLIKREIN-RELATED"/>
    <property type="match status" value="1"/>
</dbReference>
<dbReference type="EMBL" id="VZUJ01110537">
    <property type="protein sequence ID" value="NXV80935.1"/>
    <property type="molecule type" value="Genomic_DNA"/>
</dbReference>
<evidence type="ECO:0000256" key="5">
    <source>
        <dbReference type="ARBA" id="ARBA00023145"/>
    </source>
</evidence>
<evidence type="ECO:0000256" key="4">
    <source>
        <dbReference type="ARBA" id="ARBA00022825"/>
    </source>
</evidence>
<protein>
    <submittedName>
        <fullName evidence="10">MCT1A protease</fullName>
    </submittedName>
</protein>
<dbReference type="GO" id="GO:0004252">
    <property type="term" value="F:serine-type endopeptidase activity"/>
    <property type="evidence" value="ECO:0007669"/>
    <property type="project" value="InterPro"/>
</dbReference>
<proteinExistence type="predicted"/>
<dbReference type="PRINTS" id="PR00722">
    <property type="entry name" value="CHYMOTRYPSIN"/>
</dbReference>
<keyword evidence="6" id="KW-1015">Disulfide bond</keyword>
<name>A0A7L3WXM9_9GRUI</name>
<gene>
    <name evidence="10" type="primary">Mct1a</name>
    <name evidence="10" type="ORF">ATLROG_R13617</name>
</gene>
<dbReference type="SMART" id="SM00020">
    <property type="entry name" value="Tryp_SPc"/>
    <property type="match status" value="1"/>
</dbReference>